<proteinExistence type="predicted"/>
<organism evidence="1 2">
    <name type="scientific">Stentor coeruleus</name>
    <dbReference type="NCBI Taxonomy" id="5963"/>
    <lineage>
        <taxon>Eukaryota</taxon>
        <taxon>Sar</taxon>
        <taxon>Alveolata</taxon>
        <taxon>Ciliophora</taxon>
        <taxon>Postciliodesmatophora</taxon>
        <taxon>Heterotrichea</taxon>
        <taxon>Heterotrichida</taxon>
        <taxon>Stentoridae</taxon>
        <taxon>Stentor</taxon>
    </lineage>
</organism>
<dbReference type="Proteomes" id="UP000187209">
    <property type="component" value="Unassembled WGS sequence"/>
</dbReference>
<dbReference type="EMBL" id="MPUH01000383">
    <property type="protein sequence ID" value="OMJ81386.1"/>
    <property type="molecule type" value="Genomic_DNA"/>
</dbReference>
<name>A0A1R2BX96_9CILI</name>
<protein>
    <submittedName>
        <fullName evidence="1">Uncharacterized protein</fullName>
    </submittedName>
</protein>
<evidence type="ECO:0000313" key="1">
    <source>
        <dbReference type="EMBL" id="OMJ81386.1"/>
    </source>
</evidence>
<accession>A0A1R2BX96</accession>
<reference evidence="1 2" key="1">
    <citation type="submission" date="2016-11" db="EMBL/GenBank/DDBJ databases">
        <title>The macronuclear genome of Stentor coeruleus: a giant cell with tiny introns.</title>
        <authorList>
            <person name="Slabodnick M."/>
            <person name="Ruby J.G."/>
            <person name="Reiff S.B."/>
            <person name="Swart E.C."/>
            <person name="Gosai S."/>
            <person name="Prabakaran S."/>
            <person name="Witkowska E."/>
            <person name="Larue G.E."/>
            <person name="Fisher S."/>
            <person name="Freeman R.M."/>
            <person name="Gunawardena J."/>
            <person name="Chu W."/>
            <person name="Stover N.A."/>
            <person name="Gregory B.D."/>
            <person name="Nowacki M."/>
            <person name="Derisi J."/>
            <person name="Roy S.W."/>
            <person name="Marshall W.F."/>
            <person name="Sood P."/>
        </authorList>
    </citation>
    <scope>NUCLEOTIDE SEQUENCE [LARGE SCALE GENOMIC DNA]</scope>
    <source>
        <strain evidence="1">WM001</strain>
    </source>
</reference>
<keyword evidence="2" id="KW-1185">Reference proteome</keyword>
<dbReference type="AlphaFoldDB" id="A0A1R2BX96"/>
<sequence>MECANSYRYNDMDIQITPVCAYESVFPKDYELGLPRNQGLIMFYSAKIPLLADEIRVKNSEADCLVWVSKSEWHKIQSGEKVYLYSVDKDFKIDSKCLQGISPNIYSEGVSEGHLIATHLIFESL</sequence>
<gene>
    <name evidence="1" type="ORF">SteCoe_18179</name>
</gene>
<comment type="caution">
    <text evidence="1">The sequence shown here is derived from an EMBL/GenBank/DDBJ whole genome shotgun (WGS) entry which is preliminary data.</text>
</comment>
<evidence type="ECO:0000313" key="2">
    <source>
        <dbReference type="Proteomes" id="UP000187209"/>
    </source>
</evidence>